<dbReference type="PRINTS" id="PR00348">
    <property type="entry name" value="UBIQUITIN"/>
</dbReference>
<dbReference type="EMBL" id="CM029040">
    <property type="protein sequence ID" value="KAG2631836.1"/>
    <property type="molecule type" value="Genomic_DNA"/>
</dbReference>
<feature type="compositionally biased region" description="Low complexity" evidence="1">
    <location>
        <begin position="621"/>
        <end position="633"/>
    </location>
</feature>
<dbReference type="PANTHER" id="PTHR15204">
    <property type="entry name" value="LARGE PROLINE-RICH PROTEIN BAG6"/>
    <property type="match status" value="1"/>
</dbReference>
<feature type="compositionally biased region" description="Polar residues" evidence="1">
    <location>
        <begin position="214"/>
        <end position="237"/>
    </location>
</feature>
<feature type="region of interest" description="Disordered" evidence="1">
    <location>
        <begin position="551"/>
        <end position="589"/>
    </location>
</feature>
<feature type="region of interest" description="Disordered" evidence="1">
    <location>
        <begin position="611"/>
        <end position="666"/>
    </location>
</feature>
<dbReference type="GO" id="GO:0051787">
    <property type="term" value="F:misfolded protein binding"/>
    <property type="evidence" value="ECO:0007669"/>
    <property type="project" value="TreeGrafter"/>
</dbReference>
<dbReference type="InterPro" id="IPR019956">
    <property type="entry name" value="Ubiquitin_dom"/>
</dbReference>
<evidence type="ECO:0000259" key="2">
    <source>
        <dbReference type="PROSITE" id="PS50053"/>
    </source>
</evidence>
<feature type="compositionally biased region" description="Polar residues" evidence="1">
    <location>
        <begin position="389"/>
        <end position="405"/>
    </location>
</feature>
<dbReference type="PROSITE" id="PS50053">
    <property type="entry name" value="UBIQUITIN_2"/>
    <property type="match status" value="1"/>
</dbReference>
<feature type="compositionally biased region" description="Polar residues" evidence="1">
    <location>
        <begin position="474"/>
        <end position="510"/>
    </location>
</feature>
<feature type="compositionally biased region" description="Polar residues" evidence="1">
    <location>
        <begin position="517"/>
        <end position="537"/>
    </location>
</feature>
<organism evidence="3 4">
    <name type="scientific">Panicum virgatum</name>
    <name type="common">Blackwell switchgrass</name>
    <dbReference type="NCBI Taxonomy" id="38727"/>
    <lineage>
        <taxon>Eukaryota</taxon>
        <taxon>Viridiplantae</taxon>
        <taxon>Streptophyta</taxon>
        <taxon>Embryophyta</taxon>
        <taxon>Tracheophyta</taxon>
        <taxon>Spermatophyta</taxon>
        <taxon>Magnoliopsida</taxon>
        <taxon>Liliopsida</taxon>
        <taxon>Poales</taxon>
        <taxon>Poaceae</taxon>
        <taxon>PACMAD clade</taxon>
        <taxon>Panicoideae</taxon>
        <taxon>Panicodae</taxon>
        <taxon>Paniceae</taxon>
        <taxon>Panicinae</taxon>
        <taxon>Panicum</taxon>
        <taxon>Panicum sect. Hiantes</taxon>
    </lineage>
</organism>
<feature type="region of interest" description="Disordered" evidence="1">
    <location>
        <begin position="474"/>
        <end position="537"/>
    </location>
</feature>
<dbReference type="EMBL" id="CM029040">
    <property type="protein sequence ID" value="KAG2631840.1"/>
    <property type="molecule type" value="Genomic_DNA"/>
</dbReference>
<dbReference type="PANTHER" id="PTHR15204:SF0">
    <property type="entry name" value="LARGE PROLINE-RICH PROTEIN BAG6"/>
    <property type="match status" value="1"/>
</dbReference>
<feature type="region of interest" description="Disordered" evidence="1">
    <location>
        <begin position="155"/>
        <end position="181"/>
    </location>
</feature>
<feature type="region of interest" description="Disordered" evidence="1">
    <location>
        <begin position="202"/>
        <end position="237"/>
    </location>
</feature>
<dbReference type="AlphaFoldDB" id="A0A8T0VE62"/>
<dbReference type="InterPro" id="IPR029071">
    <property type="entry name" value="Ubiquitin-like_domsf"/>
</dbReference>
<reference evidence="3" key="1">
    <citation type="submission" date="2020-05" db="EMBL/GenBank/DDBJ databases">
        <title>WGS assembly of Panicum virgatum.</title>
        <authorList>
            <person name="Lovell J.T."/>
            <person name="Jenkins J."/>
            <person name="Shu S."/>
            <person name="Juenger T.E."/>
            <person name="Schmutz J."/>
        </authorList>
    </citation>
    <scope>NUCLEOTIDE SEQUENCE</scope>
    <source>
        <strain evidence="3">AP13</strain>
    </source>
</reference>
<dbReference type="InterPro" id="IPR000626">
    <property type="entry name" value="Ubiquitin-like_dom"/>
</dbReference>
<dbReference type="GO" id="GO:0071818">
    <property type="term" value="C:BAT3 complex"/>
    <property type="evidence" value="ECO:0007669"/>
    <property type="project" value="TreeGrafter"/>
</dbReference>
<feature type="compositionally biased region" description="Polar residues" evidence="1">
    <location>
        <begin position="557"/>
        <end position="587"/>
    </location>
</feature>
<feature type="region of interest" description="Disordered" evidence="1">
    <location>
        <begin position="382"/>
        <end position="425"/>
    </location>
</feature>
<feature type="region of interest" description="Disordered" evidence="1">
    <location>
        <begin position="95"/>
        <end position="117"/>
    </location>
</feature>
<dbReference type="GO" id="GO:0036503">
    <property type="term" value="P:ERAD pathway"/>
    <property type="evidence" value="ECO:0007669"/>
    <property type="project" value="TreeGrafter"/>
</dbReference>
<dbReference type="SMART" id="SM00213">
    <property type="entry name" value="UBQ"/>
    <property type="match status" value="1"/>
</dbReference>
<dbReference type="Proteomes" id="UP000823388">
    <property type="component" value="Chromosome 2N"/>
</dbReference>
<evidence type="ECO:0000313" key="3">
    <source>
        <dbReference type="EMBL" id="KAG2631836.1"/>
    </source>
</evidence>
<comment type="caution">
    <text evidence="3">The sequence shown here is derived from an EMBL/GenBank/DDBJ whole genome shotgun (WGS) entry which is preliminary data.</text>
</comment>
<protein>
    <recommendedName>
        <fullName evidence="2">Ubiquitin-like domain-containing protein</fullName>
    </recommendedName>
</protein>
<dbReference type="EMBL" id="CM029040">
    <property type="protein sequence ID" value="KAG2631845.1"/>
    <property type="molecule type" value="Genomic_DNA"/>
</dbReference>
<feature type="domain" description="Ubiquitin-like" evidence="2">
    <location>
        <begin position="20"/>
        <end position="95"/>
    </location>
</feature>
<proteinExistence type="predicted"/>
<accession>A0A8T0VE62</accession>
<sequence>MESTSDIQMQHCPEDSETTIEIKIKTLDSQTYNLRVNKCVPVPLLKEKIATVTGILSEQQRLICRGRVLKDDELLSAYHVEDGHTLHLVVRQPGQSALSGNAGSEANQSNSGRRRGPTVARSVVLEAVNVDPGSGELPAFLGQILQSIIGTISTQSSGVPASSDTRPSEPTQSSIPNTVIPDALTTMSQYIEFMRDSFRREGFNHDGQAEGNVENRTAGSTSVGGTQNQESQPESASTLGLHTVSLLAETMQSTRQIVVEQAGAMLSQLSAQLGGLQNVTDPAIRRDLQSSAIRSGSLLHNLGSLLLELGRTTMLLRINPVSSEAVVNSGPALYISPSGPNPLMVQPVPFFPGRSVQMGTLFSSLSSQGSVLRPRDVDIHARTGGSVPVASNPSEPVGAQAQQHATRAGDASHANTGEASAGLGGGTPFSVESGVRLLPLGTVVAMPAGISRAPSGSSSGGVSIIYPLITRVQQRANTSGSDERNGQSPNEPAQSNTYPNQRSIPQSSQAHEAGNLESPTDVNVGNGSETSPGQQNGLVTLSHKMDILGSMFPGENVQENSSNQQAPVASTEQGVGRNHATTQTHVSGASEEALRFASMVRQIMPFISQVETQNQSALPDSSSTRSQAASGSANRARDGPSDSSSSHQHNRDQIDEPNSKRQRTSD</sequence>
<evidence type="ECO:0000256" key="1">
    <source>
        <dbReference type="SAM" id="MobiDB-lite"/>
    </source>
</evidence>
<feature type="compositionally biased region" description="Basic and acidic residues" evidence="1">
    <location>
        <begin position="649"/>
        <end position="666"/>
    </location>
</feature>
<feature type="compositionally biased region" description="Polar residues" evidence="1">
    <location>
        <begin position="611"/>
        <end position="620"/>
    </location>
</feature>
<evidence type="ECO:0000313" key="4">
    <source>
        <dbReference type="Proteomes" id="UP000823388"/>
    </source>
</evidence>
<dbReference type="GO" id="GO:0031593">
    <property type="term" value="F:polyubiquitin modification-dependent protein binding"/>
    <property type="evidence" value="ECO:0007669"/>
    <property type="project" value="TreeGrafter"/>
</dbReference>
<dbReference type="Pfam" id="PF00240">
    <property type="entry name" value="ubiquitin"/>
    <property type="match status" value="1"/>
</dbReference>
<dbReference type="Gene3D" id="3.10.20.90">
    <property type="entry name" value="Phosphatidylinositol 3-kinase Catalytic Subunit, Chain A, domain 1"/>
    <property type="match status" value="1"/>
</dbReference>
<gene>
    <name evidence="3" type="ORF">PVAP13_2NG049200</name>
</gene>
<feature type="compositionally biased region" description="Polar residues" evidence="1">
    <location>
        <begin position="95"/>
        <end position="111"/>
    </location>
</feature>
<dbReference type="SUPFAM" id="SSF54236">
    <property type="entry name" value="Ubiquitin-like"/>
    <property type="match status" value="1"/>
</dbReference>
<name>A0A8T0VE62_PANVG</name>
<dbReference type="FunFam" id="3.10.20.90:FF:000154">
    <property type="entry name" value="Large proline-rich protein BAG6"/>
    <property type="match status" value="1"/>
</dbReference>
<keyword evidence="4" id="KW-1185">Reference proteome</keyword>
<feature type="compositionally biased region" description="Polar residues" evidence="1">
    <location>
        <begin position="159"/>
        <end position="177"/>
    </location>
</feature>